<keyword evidence="5 8" id="KW-0472">Membrane</keyword>
<evidence type="ECO:0000256" key="7">
    <source>
        <dbReference type="SAM" id="MobiDB-lite"/>
    </source>
</evidence>
<accession>A0A0M3JT61</accession>
<evidence type="ECO:0000256" key="1">
    <source>
        <dbReference type="ARBA" id="ARBA00004236"/>
    </source>
</evidence>
<evidence type="ECO:0000313" key="11">
    <source>
        <dbReference type="WBParaSite" id="ASIM_0001119701-mRNA-1"/>
    </source>
</evidence>
<evidence type="ECO:0000256" key="2">
    <source>
        <dbReference type="ARBA" id="ARBA00004514"/>
    </source>
</evidence>
<dbReference type="GO" id="GO:0005829">
    <property type="term" value="C:cytosol"/>
    <property type="evidence" value="ECO:0007669"/>
    <property type="project" value="UniProtKB-SubCell"/>
</dbReference>
<dbReference type="Pfam" id="PF09790">
    <property type="entry name" value="Hyccin"/>
    <property type="match status" value="1"/>
</dbReference>
<protein>
    <submittedName>
        <fullName evidence="11">Hyccin</fullName>
    </submittedName>
</protein>
<keyword evidence="3" id="KW-1003">Cell membrane</keyword>
<keyword evidence="4" id="KW-0963">Cytoplasm</keyword>
<evidence type="ECO:0000313" key="10">
    <source>
        <dbReference type="Proteomes" id="UP000267096"/>
    </source>
</evidence>
<feature type="compositionally biased region" description="Basic and acidic residues" evidence="7">
    <location>
        <begin position="556"/>
        <end position="569"/>
    </location>
</feature>
<sequence length="784" mass="86831">MNSEQLQSWLNELNERCQHDEKSFSGVERSRNTLNEESDKTNLLIAYVKCNYADIDLTQPIVAQLLACYYRGGVLRYFALQFVPSFIYIYLLALAKRQKRSVCMLETFFIAIYNEEILAVDTGLSSPLKKVEEIRIPSVRYPSVYHDPKKLTSTIEIMPPKSGTPAYVQMTVRIGPYDSVDRLIPENRQSVLTRLLKSVNSCLYKLAQDVVCRSLCLSTMALCQSGFSIPESDFRSRIFITEPNGEILDDISKKPRIHLSSQYLLEALNGVYFALFNGASELAIRSIDAIHQRAIFELYSDVILVTNSIRNSLLESVYRSTRLSGITDESNTLKQQYRSSTNANYLGAENRRKRSEMVTNASLRVKKMPEDISVVLSDSDDATRKESSSFVDGVEGLRKKIAMKIDHRKASGTFGYHRKKQVNQVIASSNLIEISAQESGGGASDRCVGPGGEIELDVISEEARQTDFIVEHLADLNDGQRTGADSTDNDKQLATGLITTNLDKNDRMKMKKSVDALSLQQPSVVVDDSSLTTKGTRAVNITSNRNENLVQSADDNDQKDGGKGQKEEIAFFGGERTTNSAAGDARERRTSSGRTIPIDLGRGEVISEYGIKKNDNIGNVHDGGGRIYSPVQCTLPSSSVVVDSLNTLSVNINSNDQTSEPAESRSYLVITSIPDGSHDIATTTAIRSNNIYNNNSDNESMSKCTLVQKVIPPDHVMSTIISRISEGTTTSKSRGDTDAAVTFSRPHHANDSGNYRRVLQNIQHIDSASVECETDEECEQVTQL</sequence>
<evidence type="ECO:0000256" key="3">
    <source>
        <dbReference type="ARBA" id="ARBA00022475"/>
    </source>
</evidence>
<keyword evidence="8" id="KW-1133">Transmembrane helix</keyword>
<evidence type="ECO:0000313" key="9">
    <source>
        <dbReference type="EMBL" id="VDK43586.1"/>
    </source>
</evidence>
<keyword evidence="8" id="KW-0812">Transmembrane</keyword>
<dbReference type="GO" id="GO:0072659">
    <property type="term" value="P:protein localization to plasma membrane"/>
    <property type="evidence" value="ECO:0007669"/>
    <property type="project" value="TreeGrafter"/>
</dbReference>
<dbReference type="GO" id="GO:0005886">
    <property type="term" value="C:plasma membrane"/>
    <property type="evidence" value="ECO:0007669"/>
    <property type="project" value="UniProtKB-SubCell"/>
</dbReference>
<keyword evidence="10" id="KW-1185">Reference proteome</keyword>
<dbReference type="OrthoDB" id="18937at2759"/>
<dbReference type="PANTHER" id="PTHR31220">
    <property type="entry name" value="HYCCIN RELATED"/>
    <property type="match status" value="1"/>
</dbReference>
<reference evidence="11" key="1">
    <citation type="submission" date="2017-02" db="UniProtKB">
        <authorList>
            <consortium name="WormBaseParasite"/>
        </authorList>
    </citation>
    <scope>IDENTIFICATION</scope>
</reference>
<dbReference type="WBParaSite" id="ASIM_0001119701-mRNA-1">
    <property type="protein sequence ID" value="ASIM_0001119701-mRNA-1"/>
    <property type="gene ID" value="ASIM_0001119701"/>
</dbReference>
<reference evidence="9 10" key="2">
    <citation type="submission" date="2018-11" db="EMBL/GenBank/DDBJ databases">
        <authorList>
            <consortium name="Pathogen Informatics"/>
        </authorList>
    </citation>
    <scope>NUCLEOTIDE SEQUENCE [LARGE SCALE GENOMIC DNA]</scope>
</reference>
<feature type="compositionally biased region" description="Polar residues" evidence="7">
    <location>
        <begin position="543"/>
        <end position="553"/>
    </location>
</feature>
<evidence type="ECO:0000256" key="8">
    <source>
        <dbReference type="SAM" id="Phobius"/>
    </source>
</evidence>
<dbReference type="AlphaFoldDB" id="A0A0M3JT61"/>
<dbReference type="EMBL" id="UYRR01031016">
    <property type="protein sequence ID" value="VDK43586.1"/>
    <property type="molecule type" value="Genomic_DNA"/>
</dbReference>
<evidence type="ECO:0000256" key="5">
    <source>
        <dbReference type="ARBA" id="ARBA00023136"/>
    </source>
</evidence>
<feature type="transmembrane region" description="Helical" evidence="8">
    <location>
        <begin position="74"/>
        <end position="95"/>
    </location>
</feature>
<comment type="subcellular location">
    <subcellularLocation>
        <location evidence="1">Cell membrane</location>
    </subcellularLocation>
    <subcellularLocation>
        <location evidence="2">Cytoplasm</location>
        <location evidence="2">Cytosol</location>
    </subcellularLocation>
</comment>
<feature type="region of interest" description="Disordered" evidence="7">
    <location>
        <begin position="543"/>
        <end position="596"/>
    </location>
</feature>
<comment type="similarity">
    <text evidence="6">Belongs to the Hyccin family.</text>
</comment>
<feature type="region of interest" description="Disordered" evidence="7">
    <location>
        <begin position="726"/>
        <end position="754"/>
    </location>
</feature>
<dbReference type="PANTHER" id="PTHR31220:SF1">
    <property type="entry name" value="GH21176P"/>
    <property type="match status" value="1"/>
</dbReference>
<dbReference type="InterPro" id="IPR018619">
    <property type="entry name" value="Hyccin"/>
</dbReference>
<organism evidence="11">
    <name type="scientific">Anisakis simplex</name>
    <name type="common">Herring worm</name>
    <dbReference type="NCBI Taxonomy" id="6269"/>
    <lineage>
        <taxon>Eukaryota</taxon>
        <taxon>Metazoa</taxon>
        <taxon>Ecdysozoa</taxon>
        <taxon>Nematoda</taxon>
        <taxon>Chromadorea</taxon>
        <taxon>Rhabditida</taxon>
        <taxon>Spirurina</taxon>
        <taxon>Ascaridomorpha</taxon>
        <taxon>Ascaridoidea</taxon>
        <taxon>Anisakidae</taxon>
        <taxon>Anisakis</taxon>
        <taxon>Anisakis simplex complex</taxon>
    </lineage>
</organism>
<evidence type="ECO:0000256" key="6">
    <source>
        <dbReference type="ARBA" id="ARBA00034482"/>
    </source>
</evidence>
<proteinExistence type="inferred from homology"/>
<name>A0A0M3JT61_ANISI</name>
<dbReference type="Proteomes" id="UP000267096">
    <property type="component" value="Unassembled WGS sequence"/>
</dbReference>
<dbReference type="GO" id="GO:0046854">
    <property type="term" value="P:phosphatidylinositol phosphate biosynthetic process"/>
    <property type="evidence" value="ECO:0007669"/>
    <property type="project" value="TreeGrafter"/>
</dbReference>
<evidence type="ECO:0000256" key="4">
    <source>
        <dbReference type="ARBA" id="ARBA00022490"/>
    </source>
</evidence>
<gene>
    <name evidence="9" type="ORF">ASIM_LOCUS10755</name>
</gene>